<comment type="caution">
    <text evidence="2">The sequence shown here is derived from an EMBL/GenBank/DDBJ whole genome shotgun (WGS) entry which is preliminary data.</text>
</comment>
<feature type="compositionally biased region" description="Acidic residues" evidence="1">
    <location>
        <begin position="172"/>
        <end position="183"/>
    </location>
</feature>
<dbReference type="InterPro" id="IPR036770">
    <property type="entry name" value="Ankyrin_rpt-contain_sf"/>
</dbReference>
<dbReference type="GO" id="GO:0019702">
    <property type="term" value="F:protein arginine N5-methyltransferase activity"/>
    <property type="evidence" value="ECO:0007669"/>
    <property type="project" value="TreeGrafter"/>
</dbReference>
<feature type="compositionally biased region" description="Polar residues" evidence="1">
    <location>
        <begin position="186"/>
        <end position="203"/>
    </location>
</feature>
<reference evidence="2" key="1">
    <citation type="submission" date="2020-10" db="EMBL/GenBank/DDBJ databases">
        <title>High-Quality Genome Resource of Clonostachys rosea strain S41 by Oxford Nanopore Long-Read Sequencing.</title>
        <authorList>
            <person name="Wang H."/>
        </authorList>
    </citation>
    <scope>NUCLEOTIDE SEQUENCE</scope>
    <source>
        <strain evidence="2">S41</strain>
    </source>
</reference>
<accession>A0A8H7TLK7</accession>
<protein>
    <submittedName>
        <fullName evidence="2">Uncharacterized protein</fullName>
    </submittedName>
</protein>
<dbReference type="GO" id="GO:0005634">
    <property type="term" value="C:nucleus"/>
    <property type="evidence" value="ECO:0007669"/>
    <property type="project" value="TreeGrafter"/>
</dbReference>
<dbReference type="Proteomes" id="UP000616885">
    <property type="component" value="Unassembled WGS sequence"/>
</dbReference>
<feature type="region of interest" description="Disordered" evidence="1">
    <location>
        <begin position="159"/>
        <end position="203"/>
    </location>
</feature>
<dbReference type="Gene3D" id="1.25.40.20">
    <property type="entry name" value="Ankyrin repeat-containing domain"/>
    <property type="match status" value="1"/>
</dbReference>
<sequence>MAILIDDSMPARVAEDCPENIKHILYTAWGHDLDGLKQIFEARPDGNYEFDHSVANAQDPKTLETPLHAAVRACGPAEKTNNSGTQAEDGVVEEAKEIIRELFDSGAIWNTLDKNDETPGCVALRLGRETLYNMFVARGAQTELLLSKTVGYEVLASASEDGKEEAAAGASDDGDAMDVEDEAPSWSPQMRPSWFLQTMTRSR</sequence>
<dbReference type="PANTHER" id="PTHR32379">
    <property type="entry name" value="GUANIDINOACETATE N-METHYLTRANSFERASE"/>
    <property type="match status" value="1"/>
</dbReference>
<dbReference type="GO" id="GO:0005737">
    <property type="term" value="C:cytoplasm"/>
    <property type="evidence" value="ECO:0007669"/>
    <property type="project" value="TreeGrafter"/>
</dbReference>
<name>A0A8H7TLK7_BIOOC</name>
<dbReference type="AlphaFoldDB" id="A0A8H7TLK7"/>
<organism evidence="2 3">
    <name type="scientific">Bionectria ochroleuca</name>
    <name type="common">Gliocladium roseum</name>
    <dbReference type="NCBI Taxonomy" id="29856"/>
    <lineage>
        <taxon>Eukaryota</taxon>
        <taxon>Fungi</taxon>
        <taxon>Dikarya</taxon>
        <taxon>Ascomycota</taxon>
        <taxon>Pezizomycotina</taxon>
        <taxon>Sordariomycetes</taxon>
        <taxon>Hypocreomycetidae</taxon>
        <taxon>Hypocreales</taxon>
        <taxon>Bionectriaceae</taxon>
        <taxon>Clonostachys</taxon>
    </lineage>
</organism>
<evidence type="ECO:0000256" key="1">
    <source>
        <dbReference type="SAM" id="MobiDB-lite"/>
    </source>
</evidence>
<proteinExistence type="predicted"/>
<gene>
    <name evidence="2" type="ORF">IM811_013571</name>
</gene>
<evidence type="ECO:0000313" key="2">
    <source>
        <dbReference type="EMBL" id="KAF9751777.1"/>
    </source>
</evidence>
<dbReference type="PANTHER" id="PTHR32379:SF1">
    <property type="entry name" value="GUANIDINOACETATE N-METHYLTRANSFERASE"/>
    <property type="match status" value="1"/>
</dbReference>
<dbReference type="SUPFAM" id="SSF48403">
    <property type="entry name" value="Ankyrin repeat"/>
    <property type="match status" value="1"/>
</dbReference>
<dbReference type="InterPro" id="IPR051038">
    <property type="entry name" value="RMT2/GAMT_Mtase"/>
</dbReference>
<evidence type="ECO:0000313" key="3">
    <source>
        <dbReference type="Proteomes" id="UP000616885"/>
    </source>
</evidence>
<dbReference type="EMBL" id="JADCTT010000005">
    <property type="protein sequence ID" value="KAF9751777.1"/>
    <property type="molecule type" value="Genomic_DNA"/>
</dbReference>